<proteinExistence type="predicted"/>
<reference evidence="1 2" key="1">
    <citation type="submission" date="2019-06" db="EMBL/GenBank/DDBJ databases">
        <title>Vibrio cholerae phylogeny based on whole-genome sequencing reveals genetic diversity and population strucutre.</title>
        <authorList>
            <person name="Zhiqiu Y."/>
            <person name="Bin L."/>
            <person name="Lingyan J."/>
        </authorList>
    </citation>
    <scope>NUCLEOTIDE SEQUENCE [LARGE SCALE GENOMIC DNA]</scope>
    <source>
        <strain evidence="1 2">N2814</strain>
    </source>
</reference>
<dbReference type="Proteomes" id="UP000323819">
    <property type="component" value="Unassembled WGS sequence"/>
</dbReference>
<sequence length="84" mass="9734">MNYPYISIDEGYFVTGLKNLDAIVAECVGLYTEQGDKVTTKSQAKELLSESRQIRLYEYDEDELVEIKNGKSLRKDWILKIIKL</sequence>
<accession>A0ABD7SRT1</accession>
<dbReference type="EMBL" id="VSIJ01000005">
    <property type="protein sequence ID" value="TXX67198.1"/>
    <property type="molecule type" value="Genomic_DNA"/>
</dbReference>
<gene>
    <name evidence="1" type="ORF">FXF03_01105</name>
</gene>
<dbReference type="AlphaFoldDB" id="A0ABD7SRT1"/>
<comment type="caution">
    <text evidence="1">The sequence shown here is derived from an EMBL/GenBank/DDBJ whole genome shotgun (WGS) entry which is preliminary data.</text>
</comment>
<organism evidence="1 2">
    <name type="scientific">Vibrio cholerae</name>
    <dbReference type="NCBI Taxonomy" id="666"/>
    <lineage>
        <taxon>Bacteria</taxon>
        <taxon>Pseudomonadati</taxon>
        <taxon>Pseudomonadota</taxon>
        <taxon>Gammaproteobacteria</taxon>
        <taxon>Vibrionales</taxon>
        <taxon>Vibrionaceae</taxon>
        <taxon>Vibrio</taxon>
    </lineage>
</organism>
<name>A0ABD7SRT1_VIBCL</name>
<dbReference type="RefSeq" id="WP_148521332.1">
    <property type="nucleotide sequence ID" value="NZ_VSIJ01000005.1"/>
</dbReference>
<protein>
    <submittedName>
        <fullName evidence="1">Uncharacterized protein</fullName>
    </submittedName>
</protein>
<evidence type="ECO:0000313" key="2">
    <source>
        <dbReference type="Proteomes" id="UP000323819"/>
    </source>
</evidence>
<evidence type="ECO:0000313" key="1">
    <source>
        <dbReference type="EMBL" id="TXX67198.1"/>
    </source>
</evidence>